<dbReference type="EMBL" id="WUEK01000005">
    <property type="protein sequence ID" value="MXG89896.1"/>
    <property type="molecule type" value="Genomic_DNA"/>
</dbReference>
<feature type="transmembrane region" description="Helical" evidence="2">
    <location>
        <begin position="60"/>
        <end position="82"/>
    </location>
</feature>
<keyword evidence="2" id="KW-1133">Transmembrane helix</keyword>
<evidence type="ECO:0000256" key="2">
    <source>
        <dbReference type="SAM" id="Phobius"/>
    </source>
</evidence>
<dbReference type="Pfam" id="PF04892">
    <property type="entry name" value="VanZ"/>
    <property type="match status" value="1"/>
</dbReference>
<reference evidence="4 5" key="1">
    <citation type="submission" date="2019-12" db="EMBL/GenBank/DDBJ databases">
        <authorList>
            <person name="Kun Z."/>
        </authorList>
    </citation>
    <scope>NUCLEOTIDE SEQUENCE [LARGE SCALE GENOMIC DNA]</scope>
    <source>
        <strain evidence="4 5">YIM 123512</strain>
    </source>
</reference>
<keyword evidence="5" id="KW-1185">Reference proteome</keyword>
<keyword evidence="2" id="KW-0812">Transmembrane</keyword>
<feature type="transmembrane region" description="Helical" evidence="2">
    <location>
        <begin position="119"/>
        <end position="139"/>
    </location>
</feature>
<accession>A0A6L7EVX8</accession>
<sequence>MSVSGSGSRRVLLGLLVAYALALAVALLAPSSGTQSDLAREAATLAIRAGLDPVQVTQARAEFVCNALILVPVSGLGALIWPRSTWRDWTAAAFALACAVEVLQGLLLPGRHPSAVDVVANTLGGLAGALAGTVVRAAVRGPARPSPGRHRGAGQPPAKGGRNSTDVPGSTTT</sequence>
<keyword evidence="2" id="KW-0472">Membrane</keyword>
<dbReference type="AlphaFoldDB" id="A0A6L7EVX8"/>
<feature type="domain" description="VanZ-like" evidence="3">
    <location>
        <begin position="17"/>
        <end position="131"/>
    </location>
</feature>
<dbReference type="Proteomes" id="UP000473325">
    <property type="component" value="Unassembled WGS sequence"/>
</dbReference>
<evidence type="ECO:0000313" key="4">
    <source>
        <dbReference type="EMBL" id="MXG89896.1"/>
    </source>
</evidence>
<dbReference type="RefSeq" id="WP_160877773.1">
    <property type="nucleotide sequence ID" value="NZ_WUEK01000005.1"/>
</dbReference>
<feature type="region of interest" description="Disordered" evidence="1">
    <location>
        <begin position="140"/>
        <end position="173"/>
    </location>
</feature>
<feature type="transmembrane region" description="Helical" evidence="2">
    <location>
        <begin position="89"/>
        <end position="107"/>
    </location>
</feature>
<organism evidence="4 5">
    <name type="scientific">Nocardioides flavescens</name>
    <dbReference type="NCBI Taxonomy" id="2691959"/>
    <lineage>
        <taxon>Bacteria</taxon>
        <taxon>Bacillati</taxon>
        <taxon>Actinomycetota</taxon>
        <taxon>Actinomycetes</taxon>
        <taxon>Propionibacteriales</taxon>
        <taxon>Nocardioidaceae</taxon>
        <taxon>Nocardioides</taxon>
    </lineage>
</organism>
<evidence type="ECO:0000259" key="3">
    <source>
        <dbReference type="Pfam" id="PF04892"/>
    </source>
</evidence>
<feature type="compositionally biased region" description="Polar residues" evidence="1">
    <location>
        <begin position="162"/>
        <end position="173"/>
    </location>
</feature>
<gene>
    <name evidence="4" type="ORF">GRQ65_10065</name>
</gene>
<proteinExistence type="predicted"/>
<name>A0A6L7EVX8_9ACTN</name>
<protein>
    <recommendedName>
        <fullName evidence="3">VanZ-like domain-containing protein</fullName>
    </recommendedName>
</protein>
<dbReference type="InterPro" id="IPR006976">
    <property type="entry name" value="VanZ-like"/>
</dbReference>
<comment type="caution">
    <text evidence="4">The sequence shown here is derived from an EMBL/GenBank/DDBJ whole genome shotgun (WGS) entry which is preliminary data.</text>
</comment>
<evidence type="ECO:0000313" key="5">
    <source>
        <dbReference type="Proteomes" id="UP000473325"/>
    </source>
</evidence>
<evidence type="ECO:0000256" key="1">
    <source>
        <dbReference type="SAM" id="MobiDB-lite"/>
    </source>
</evidence>